<evidence type="ECO:0008006" key="4">
    <source>
        <dbReference type="Google" id="ProtNLM"/>
    </source>
</evidence>
<organism evidence="2 3">
    <name type="scientific">Arthrobacter citreus</name>
    <dbReference type="NCBI Taxonomy" id="1670"/>
    <lineage>
        <taxon>Bacteria</taxon>
        <taxon>Bacillati</taxon>
        <taxon>Actinomycetota</taxon>
        <taxon>Actinomycetes</taxon>
        <taxon>Micrococcales</taxon>
        <taxon>Micrococcaceae</taxon>
        <taxon>Arthrobacter</taxon>
    </lineage>
</organism>
<gene>
    <name evidence="2" type="ORF">AAE021_16305</name>
</gene>
<evidence type="ECO:0000256" key="1">
    <source>
        <dbReference type="SAM" id="Phobius"/>
    </source>
</evidence>
<keyword evidence="1" id="KW-0472">Membrane</keyword>
<evidence type="ECO:0000313" key="2">
    <source>
        <dbReference type="EMBL" id="WZP15691.1"/>
    </source>
</evidence>
<protein>
    <recommendedName>
        <fullName evidence="4">DUF3093 domain-containing protein</fullName>
    </recommendedName>
</protein>
<dbReference type="Proteomes" id="UP001448858">
    <property type="component" value="Chromosome"/>
</dbReference>
<feature type="transmembrane region" description="Helical" evidence="1">
    <location>
        <begin position="45"/>
        <end position="64"/>
    </location>
</feature>
<feature type="transmembrane region" description="Helical" evidence="1">
    <location>
        <begin position="21"/>
        <end position="39"/>
    </location>
</feature>
<sequence length="159" mass="16068">MAMTPGEATTKTEFRTAIPPRYRMILGGLGFAAVGGSAVGALEGGAAALVTGAAIAAIFVPVLLMSAKVSVRGQAIGIRVAGVFATEIPYREITAVTAGPVTGLREGMGLRILPDGTGYLVGGPSVRIETGKTAVLVSCNEPDQLLDCITAHLETSAGK</sequence>
<reference evidence="2 3" key="1">
    <citation type="submission" date="2024-04" db="EMBL/GenBank/DDBJ databases">
        <title>Arthrobacter sp. from Plains bison fecal sample.</title>
        <authorList>
            <person name="Ruzzini A."/>
        </authorList>
    </citation>
    <scope>NUCLEOTIDE SEQUENCE [LARGE SCALE GENOMIC DNA]</scope>
    <source>
        <strain evidence="2 3">EINP1</strain>
    </source>
</reference>
<keyword evidence="3" id="KW-1185">Reference proteome</keyword>
<evidence type="ECO:0000313" key="3">
    <source>
        <dbReference type="Proteomes" id="UP001448858"/>
    </source>
</evidence>
<dbReference type="RefSeq" id="WP_342023344.1">
    <property type="nucleotide sequence ID" value="NZ_CP151657.1"/>
</dbReference>
<dbReference type="EMBL" id="CP151657">
    <property type="protein sequence ID" value="WZP15691.1"/>
    <property type="molecule type" value="Genomic_DNA"/>
</dbReference>
<keyword evidence="1" id="KW-1133">Transmembrane helix</keyword>
<keyword evidence="1" id="KW-0812">Transmembrane</keyword>
<proteinExistence type="predicted"/>
<name>A0ABZ2ZWA2_9MICC</name>
<accession>A0ABZ2ZWA2</accession>